<accession>T0KS07</accession>
<protein>
    <recommendedName>
        <fullName evidence="4">Cytochrome C</fullName>
    </recommendedName>
</protein>
<evidence type="ECO:0008006" key="4">
    <source>
        <dbReference type="Google" id="ProtNLM"/>
    </source>
</evidence>
<keyword evidence="3" id="KW-1185">Reference proteome</keyword>
<evidence type="ECO:0000313" key="3">
    <source>
        <dbReference type="Proteomes" id="UP000015520"/>
    </source>
</evidence>
<dbReference type="OrthoDB" id="5334360at2"/>
<dbReference type="STRING" id="1172190.M947_04125"/>
<dbReference type="InterPro" id="IPR010980">
    <property type="entry name" value="Cyt_c/b562"/>
</dbReference>
<dbReference type="AlphaFoldDB" id="T0KS07"/>
<dbReference type="SUPFAM" id="SSF47175">
    <property type="entry name" value="Cytochromes"/>
    <property type="match status" value="1"/>
</dbReference>
<dbReference type="EMBL" id="AUPZ01000005">
    <property type="protein sequence ID" value="EQB39769.1"/>
    <property type="molecule type" value="Genomic_DNA"/>
</dbReference>
<comment type="caution">
    <text evidence="2">The sequence shown here is derived from an EMBL/GenBank/DDBJ whole genome shotgun (WGS) entry which is preliminary data.</text>
</comment>
<dbReference type="GO" id="GO:0020037">
    <property type="term" value="F:heme binding"/>
    <property type="evidence" value="ECO:0007669"/>
    <property type="project" value="InterPro"/>
</dbReference>
<keyword evidence="1" id="KW-0732">Signal</keyword>
<dbReference type="GO" id="GO:0022900">
    <property type="term" value="P:electron transport chain"/>
    <property type="evidence" value="ECO:0007669"/>
    <property type="project" value="InterPro"/>
</dbReference>
<gene>
    <name evidence="2" type="ORF">M947_04125</name>
</gene>
<evidence type="ECO:0000256" key="1">
    <source>
        <dbReference type="SAM" id="SignalP"/>
    </source>
</evidence>
<feature type="chain" id="PRO_5004566302" description="Cytochrome C" evidence="1">
    <location>
        <begin position="23"/>
        <end position="135"/>
    </location>
</feature>
<evidence type="ECO:0000313" key="2">
    <source>
        <dbReference type="EMBL" id="EQB39769.1"/>
    </source>
</evidence>
<name>T0KS07_9BACT</name>
<dbReference type="Proteomes" id="UP000015520">
    <property type="component" value="Unassembled WGS sequence"/>
</dbReference>
<dbReference type="RefSeq" id="WP_021287096.1">
    <property type="nucleotide sequence ID" value="NZ_AUPZ01000005.1"/>
</dbReference>
<dbReference type="eggNOG" id="ENOG50319E3">
    <property type="taxonomic scope" value="Bacteria"/>
</dbReference>
<dbReference type="PATRIC" id="fig|1172190.3.peg.801"/>
<dbReference type="GO" id="GO:0005506">
    <property type="term" value="F:iron ion binding"/>
    <property type="evidence" value="ECO:0007669"/>
    <property type="project" value="InterPro"/>
</dbReference>
<organism evidence="2 3">
    <name type="scientific">Sulfurimonas hongkongensis</name>
    <dbReference type="NCBI Taxonomy" id="1172190"/>
    <lineage>
        <taxon>Bacteria</taxon>
        <taxon>Pseudomonadati</taxon>
        <taxon>Campylobacterota</taxon>
        <taxon>Epsilonproteobacteria</taxon>
        <taxon>Campylobacterales</taxon>
        <taxon>Sulfurimonadaceae</taxon>
        <taxon>Sulfurimonas</taxon>
    </lineage>
</organism>
<sequence>MKKIIITTVVTLLLSSSLLANAKEKAQLASDMREMLSAVELIQKGGFYSTPKMMKDGVAKLKAKLAILESSDASKYLPDDKKQADKFANKRARMIEMYADDLVLSIDANNLDDALEDYTQIIRQCTSCHIRMRSY</sequence>
<proteinExistence type="predicted"/>
<dbReference type="GO" id="GO:0009055">
    <property type="term" value="F:electron transfer activity"/>
    <property type="evidence" value="ECO:0007669"/>
    <property type="project" value="InterPro"/>
</dbReference>
<reference evidence="2 3" key="1">
    <citation type="submission" date="2013-07" db="EMBL/GenBank/DDBJ databases">
        <title>Sulfurimonas hongkongensis AST-10 Genome Sequencing.</title>
        <authorList>
            <person name="Cai L."/>
            <person name="Zhang T."/>
        </authorList>
    </citation>
    <scope>NUCLEOTIDE SEQUENCE [LARGE SCALE GENOMIC DNA]</scope>
    <source>
        <strain evidence="2 3">AST-10</strain>
    </source>
</reference>
<feature type="signal peptide" evidence="1">
    <location>
        <begin position="1"/>
        <end position="22"/>
    </location>
</feature>